<dbReference type="Proteomes" id="UP001500755">
    <property type="component" value="Unassembled WGS sequence"/>
</dbReference>
<proteinExistence type="predicted"/>
<dbReference type="RefSeq" id="WP_344306308.1">
    <property type="nucleotide sequence ID" value="NZ_BAAANO010000004.1"/>
</dbReference>
<evidence type="ECO:0000313" key="2">
    <source>
        <dbReference type="Proteomes" id="UP001500755"/>
    </source>
</evidence>
<gene>
    <name evidence="1" type="ORF">GCM10009755_02890</name>
</gene>
<sequence>MTGTPDLTDLIAVRRKPTRQAAERHFWAFEDTLAERTEAFADEALAGTNARRYSIDSLDVVERLFLERITSPSDLEDPATTTFFFDVFRYLGETILRTSGGHWEWEELWETDAQGAGLPFIRVNSSESFDTGGTLNIYTTLLGAAGTRTGTYFRELATAVLESFGGTGPIELTSGWRAMALPDPTHANPTLRTFLSEQTAELAALETTYPEIAPLDNTHESLDRIEQWLLHRYPDTQSLTADVENLDLVRVARAIAATFVALGGGRIYVVDPEQMKPVRASTPKDAYPYVQRVSEHGLAGYPHHTWTYLRTSVKVKAPGSPLPPRSGKNLRHELELYAAEDIEN</sequence>
<comment type="caution">
    <text evidence="1">The sequence shown here is derived from an EMBL/GenBank/DDBJ whole genome shotgun (WGS) entry which is preliminary data.</text>
</comment>
<evidence type="ECO:0000313" key="1">
    <source>
        <dbReference type="EMBL" id="GAA1998938.1"/>
    </source>
</evidence>
<name>A0ABP5EHS8_9MICO</name>
<organism evidence="1 2">
    <name type="scientific">Brevibacterium samyangense</name>
    <dbReference type="NCBI Taxonomy" id="366888"/>
    <lineage>
        <taxon>Bacteria</taxon>
        <taxon>Bacillati</taxon>
        <taxon>Actinomycetota</taxon>
        <taxon>Actinomycetes</taxon>
        <taxon>Micrococcales</taxon>
        <taxon>Brevibacteriaceae</taxon>
        <taxon>Brevibacterium</taxon>
    </lineage>
</organism>
<dbReference type="EMBL" id="BAAANO010000004">
    <property type="protein sequence ID" value="GAA1998938.1"/>
    <property type="molecule type" value="Genomic_DNA"/>
</dbReference>
<accession>A0ABP5EHS8</accession>
<keyword evidence="2" id="KW-1185">Reference proteome</keyword>
<reference evidence="2" key="1">
    <citation type="journal article" date="2019" name="Int. J. Syst. Evol. Microbiol.">
        <title>The Global Catalogue of Microorganisms (GCM) 10K type strain sequencing project: providing services to taxonomists for standard genome sequencing and annotation.</title>
        <authorList>
            <consortium name="The Broad Institute Genomics Platform"/>
            <consortium name="The Broad Institute Genome Sequencing Center for Infectious Disease"/>
            <person name="Wu L."/>
            <person name="Ma J."/>
        </authorList>
    </citation>
    <scope>NUCLEOTIDE SEQUENCE [LARGE SCALE GENOMIC DNA]</scope>
    <source>
        <strain evidence="2">JCM 14546</strain>
    </source>
</reference>
<protein>
    <submittedName>
        <fullName evidence="1">Uncharacterized protein</fullName>
    </submittedName>
</protein>